<protein>
    <submittedName>
        <fullName evidence="1">Uncharacterized protein</fullName>
    </submittedName>
</protein>
<reference evidence="1 2" key="1">
    <citation type="submission" date="2019-04" db="EMBL/GenBank/DDBJ databases">
        <title>An improved genome assembly and genetic linkage map for asparagus bean, Vigna unguiculata ssp. sesquipedialis.</title>
        <authorList>
            <person name="Xia Q."/>
            <person name="Zhang R."/>
            <person name="Dong Y."/>
        </authorList>
    </citation>
    <scope>NUCLEOTIDE SEQUENCE [LARGE SCALE GENOMIC DNA]</scope>
    <source>
        <tissue evidence="1">Leaf</tissue>
    </source>
</reference>
<evidence type="ECO:0000313" key="1">
    <source>
        <dbReference type="EMBL" id="QCE02180.1"/>
    </source>
</evidence>
<organism evidence="1 2">
    <name type="scientific">Vigna unguiculata</name>
    <name type="common">Cowpea</name>
    <dbReference type="NCBI Taxonomy" id="3917"/>
    <lineage>
        <taxon>Eukaryota</taxon>
        <taxon>Viridiplantae</taxon>
        <taxon>Streptophyta</taxon>
        <taxon>Embryophyta</taxon>
        <taxon>Tracheophyta</taxon>
        <taxon>Spermatophyta</taxon>
        <taxon>Magnoliopsida</taxon>
        <taxon>eudicotyledons</taxon>
        <taxon>Gunneridae</taxon>
        <taxon>Pentapetalae</taxon>
        <taxon>rosids</taxon>
        <taxon>fabids</taxon>
        <taxon>Fabales</taxon>
        <taxon>Fabaceae</taxon>
        <taxon>Papilionoideae</taxon>
        <taxon>50 kb inversion clade</taxon>
        <taxon>NPAAA clade</taxon>
        <taxon>indigoferoid/millettioid clade</taxon>
        <taxon>Phaseoleae</taxon>
        <taxon>Vigna</taxon>
    </lineage>
</organism>
<keyword evidence="2" id="KW-1185">Reference proteome</keyword>
<name>A0A4D6MKU0_VIGUN</name>
<evidence type="ECO:0000313" key="2">
    <source>
        <dbReference type="Proteomes" id="UP000501690"/>
    </source>
</evidence>
<gene>
    <name evidence="1" type="ORF">DEO72_LG8g191</name>
</gene>
<accession>A0A4D6MKU0</accession>
<dbReference type="Proteomes" id="UP000501690">
    <property type="component" value="Linkage Group LG8"/>
</dbReference>
<dbReference type="AlphaFoldDB" id="A0A4D6MKU0"/>
<proteinExistence type="predicted"/>
<sequence length="75" mass="8658">MLQPFAVLQPFILCSGPSCLRSLVVPERGLFGIENVWETEYRIRFIQFETDSVFCFIKKFANFIGNGIQNPFHTV</sequence>
<dbReference type="EMBL" id="CP039352">
    <property type="protein sequence ID" value="QCE02180.1"/>
    <property type="molecule type" value="Genomic_DNA"/>
</dbReference>